<sequence length="225" mass="26234">MIKTSALIKQLNKSAKNLSLENKKIFDDMVLYIRTSNLKARDAEEFLQQILDSFLNAEHQGVSIEYMLGTSDIKNYCKEIVITYKSSYNYISRCSEYIMYAGMFIAIISFITMIAQNFTAFIINGTKNLSFYLNVDLELISQFLILVPIIIILMTYFRNSCFKENTKRDKVKAFFIEWIFWIIVICIMVAFSMFVDNILFFRLNIGIVLIIGIILYFIGNYASER</sequence>
<feature type="transmembrane region" description="Helical" evidence="1">
    <location>
        <begin position="97"/>
        <end position="119"/>
    </location>
</feature>
<evidence type="ECO:0000313" key="2">
    <source>
        <dbReference type="EMBL" id="MPQ61890.1"/>
    </source>
</evidence>
<proteinExistence type="predicted"/>
<name>A0A5N7IZG3_9CLOT</name>
<dbReference type="Proteomes" id="UP000342249">
    <property type="component" value="Unassembled WGS sequence"/>
</dbReference>
<dbReference type="Gene3D" id="1.10.1900.10">
    <property type="entry name" value="c-terminal domain of poly(a) binding protein"/>
    <property type="match status" value="1"/>
</dbReference>
<evidence type="ECO:0008006" key="4">
    <source>
        <dbReference type="Google" id="ProtNLM"/>
    </source>
</evidence>
<evidence type="ECO:0000256" key="1">
    <source>
        <dbReference type="SAM" id="Phobius"/>
    </source>
</evidence>
<dbReference type="RefSeq" id="WP_152751577.1">
    <property type="nucleotide sequence ID" value="NZ_SPSE01000018.1"/>
</dbReference>
<dbReference type="EMBL" id="SPSF01000016">
    <property type="protein sequence ID" value="MPQ61890.1"/>
    <property type="molecule type" value="Genomic_DNA"/>
</dbReference>
<dbReference type="AlphaFoldDB" id="A0A5N7IZG3"/>
<reference evidence="2 3" key="1">
    <citation type="journal article" date="2019" name="Lett. Appl. Microbiol.">
        <title>A case of 'blown pack' spoilage of vacuum-packaged pork likely associated with Clostridium estertheticum in Canada.</title>
        <authorList>
            <person name="Zhang P."/>
            <person name="Ward P."/>
            <person name="McMullen L.M."/>
            <person name="Yang X."/>
        </authorList>
    </citation>
    <scope>NUCLEOTIDE SEQUENCE [LARGE SCALE GENOMIC DNA]</scope>
    <source>
        <strain evidence="2 3">MA19</strain>
    </source>
</reference>
<gene>
    <name evidence="2" type="ORF">E4V82_07155</name>
</gene>
<organism evidence="2 3">
    <name type="scientific">Clostridium estertheticum</name>
    <dbReference type="NCBI Taxonomy" id="238834"/>
    <lineage>
        <taxon>Bacteria</taxon>
        <taxon>Bacillati</taxon>
        <taxon>Bacillota</taxon>
        <taxon>Clostridia</taxon>
        <taxon>Eubacteriales</taxon>
        <taxon>Clostridiaceae</taxon>
        <taxon>Clostridium</taxon>
    </lineage>
</organism>
<feature type="transmembrane region" description="Helical" evidence="1">
    <location>
        <begin position="178"/>
        <end position="195"/>
    </location>
</feature>
<accession>A0A5N7IZG3</accession>
<keyword evidence="1" id="KW-1133">Transmembrane helix</keyword>
<feature type="transmembrane region" description="Helical" evidence="1">
    <location>
        <begin position="139"/>
        <end position="157"/>
    </location>
</feature>
<protein>
    <recommendedName>
        <fullName evidence="4">DUF1048 domain-containing protein</fullName>
    </recommendedName>
</protein>
<dbReference type="SUPFAM" id="SSF158560">
    <property type="entry name" value="BH3980-like"/>
    <property type="match status" value="1"/>
</dbReference>
<keyword evidence="1" id="KW-0812">Transmembrane</keyword>
<evidence type="ECO:0000313" key="3">
    <source>
        <dbReference type="Proteomes" id="UP000342249"/>
    </source>
</evidence>
<comment type="caution">
    <text evidence="2">The sequence shown here is derived from an EMBL/GenBank/DDBJ whole genome shotgun (WGS) entry which is preliminary data.</text>
</comment>
<feature type="transmembrane region" description="Helical" evidence="1">
    <location>
        <begin position="201"/>
        <end position="219"/>
    </location>
</feature>
<keyword evidence="1" id="KW-0472">Membrane</keyword>